<gene>
    <name evidence="2" type="ORF">CJ232_11540</name>
</gene>
<name>A0A2N6Q2Y8_9BACT</name>
<dbReference type="EMBL" id="PNGI01000040">
    <property type="protein sequence ID" value="PMC07308.1"/>
    <property type="molecule type" value="Genomic_DNA"/>
</dbReference>
<evidence type="ECO:0000259" key="1">
    <source>
        <dbReference type="Pfam" id="PF18962"/>
    </source>
</evidence>
<accession>A0A2N6Q2Y8</accession>
<dbReference type="AlphaFoldDB" id="A0A2N6Q2Y8"/>
<evidence type="ECO:0000313" key="3">
    <source>
        <dbReference type="Proteomes" id="UP000235661"/>
    </source>
</evidence>
<organism evidence="2 3">
    <name type="scientific">Hoylesella timonensis</name>
    <dbReference type="NCBI Taxonomy" id="386414"/>
    <lineage>
        <taxon>Bacteria</taxon>
        <taxon>Pseudomonadati</taxon>
        <taxon>Bacteroidota</taxon>
        <taxon>Bacteroidia</taxon>
        <taxon>Bacteroidales</taxon>
        <taxon>Prevotellaceae</taxon>
        <taxon>Hoylesella</taxon>
    </lineage>
</organism>
<dbReference type="NCBIfam" id="TIGR04183">
    <property type="entry name" value="Por_Secre_tail"/>
    <property type="match status" value="1"/>
</dbReference>
<reference evidence="2 3" key="1">
    <citation type="submission" date="2017-09" db="EMBL/GenBank/DDBJ databases">
        <title>Bacterial strain isolated from the female urinary microbiota.</title>
        <authorList>
            <person name="Thomas-White K."/>
            <person name="Kumar N."/>
            <person name="Forster S."/>
            <person name="Putonti C."/>
            <person name="Lawley T."/>
            <person name="Wolfe A.J."/>
        </authorList>
    </citation>
    <scope>NUCLEOTIDE SEQUENCE [LARGE SCALE GENOMIC DNA]</scope>
    <source>
        <strain evidence="2 3">UMB0818</strain>
    </source>
</reference>
<comment type="caution">
    <text evidence="2">The sequence shown here is derived from an EMBL/GenBank/DDBJ whole genome shotgun (WGS) entry which is preliminary data.</text>
</comment>
<evidence type="ECO:0000313" key="2">
    <source>
        <dbReference type="EMBL" id="PMC07308.1"/>
    </source>
</evidence>
<dbReference type="Proteomes" id="UP000235661">
    <property type="component" value="Unassembled WGS sequence"/>
</dbReference>
<dbReference type="InterPro" id="IPR026444">
    <property type="entry name" value="Secre_tail"/>
</dbReference>
<sequence>MKEPWRLLLFYSILFVKSKNSVYICDTIQEYIAIYSDYTQRLSLMTKTLRCMKHLILTVILVCITLQTNAQQSLSYAYDAAGNRIGRTIVLETRASKALQNKTDSIFFHEMLAEKQLKIYPNPVLSELTLSITGYQSSMSGEFSILTLGGALLKKGKIQSEKTIINMGSYQSGTYILNIQLNGQPTSWKIIKQ</sequence>
<protein>
    <submittedName>
        <fullName evidence="2">T9SS C-terminal target domain-containing protein</fullName>
    </submittedName>
</protein>
<dbReference type="Pfam" id="PF18962">
    <property type="entry name" value="Por_Secre_tail"/>
    <property type="match status" value="1"/>
</dbReference>
<feature type="domain" description="Secretion system C-terminal sorting" evidence="1">
    <location>
        <begin position="119"/>
        <end position="191"/>
    </location>
</feature>
<proteinExistence type="predicted"/>